<dbReference type="GO" id="GO:0008270">
    <property type="term" value="F:zinc ion binding"/>
    <property type="evidence" value="ECO:0007669"/>
    <property type="project" value="UniProtKB-KW"/>
</dbReference>
<dbReference type="Proteomes" id="UP000654075">
    <property type="component" value="Unassembled WGS sequence"/>
</dbReference>
<dbReference type="OrthoDB" id="435365at2759"/>
<organism evidence="3 4">
    <name type="scientific">Polarella glacialis</name>
    <name type="common">Dinoflagellate</name>
    <dbReference type="NCBI Taxonomy" id="89957"/>
    <lineage>
        <taxon>Eukaryota</taxon>
        <taxon>Sar</taxon>
        <taxon>Alveolata</taxon>
        <taxon>Dinophyceae</taxon>
        <taxon>Suessiales</taxon>
        <taxon>Suessiaceae</taxon>
        <taxon>Polarella</taxon>
    </lineage>
</organism>
<evidence type="ECO:0000259" key="2">
    <source>
        <dbReference type="PROSITE" id="PS50103"/>
    </source>
</evidence>
<dbReference type="PROSITE" id="PS50103">
    <property type="entry name" value="ZF_C3H1"/>
    <property type="match status" value="1"/>
</dbReference>
<proteinExistence type="predicted"/>
<feature type="non-terminal residue" evidence="3">
    <location>
        <position position="248"/>
    </location>
</feature>
<comment type="caution">
    <text evidence="3">The sequence shown here is derived from an EMBL/GenBank/DDBJ whole genome shotgun (WGS) entry which is preliminary data.</text>
</comment>
<accession>A0A813EGR2</accession>
<dbReference type="AlphaFoldDB" id="A0A813EGR2"/>
<gene>
    <name evidence="3" type="ORF">PGLA1383_LOCUS15761</name>
</gene>
<evidence type="ECO:0000256" key="1">
    <source>
        <dbReference type="PROSITE-ProRule" id="PRU00723"/>
    </source>
</evidence>
<dbReference type="EMBL" id="CAJNNV010009363">
    <property type="protein sequence ID" value="CAE8597313.1"/>
    <property type="molecule type" value="Genomic_DNA"/>
</dbReference>
<feature type="domain" description="C3H1-type" evidence="2">
    <location>
        <begin position="178"/>
        <end position="208"/>
    </location>
</feature>
<keyword evidence="1" id="KW-0863">Zinc-finger</keyword>
<name>A0A813EGR2_POLGL</name>
<dbReference type="InterPro" id="IPR000571">
    <property type="entry name" value="Znf_CCCH"/>
</dbReference>
<evidence type="ECO:0000313" key="3">
    <source>
        <dbReference type="EMBL" id="CAE8597313.1"/>
    </source>
</evidence>
<reference evidence="3" key="1">
    <citation type="submission" date="2021-02" db="EMBL/GenBank/DDBJ databases">
        <authorList>
            <person name="Dougan E. K."/>
            <person name="Rhodes N."/>
            <person name="Thang M."/>
            <person name="Chan C."/>
        </authorList>
    </citation>
    <scope>NUCLEOTIDE SEQUENCE</scope>
</reference>
<evidence type="ECO:0000313" key="4">
    <source>
        <dbReference type="Proteomes" id="UP000654075"/>
    </source>
</evidence>
<protein>
    <recommendedName>
        <fullName evidence="2">C3H1-type domain-containing protein</fullName>
    </recommendedName>
</protein>
<sequence length="248" mass="27119">MHSSFGCAGSMMSSDPASWLAPSGIDDNIGSQSVDAFLPLKEDHLNSAQYHQSVTEVPSLVDLSFQKSTVTELCFPSAPDPSDHPWLLEERLEENWGHGQSSYQISSSSAEVSTDPLPLWAHHQRITGPAGYHPSASSAALDAAERFDESEWRSAAVTDDHDESGMIYLNPGSVGHPELCPRPCLYVSAGRCENGEQCNFCHYAHSKRPSHLDKRNRALLKELPVSESLFLLIPLLEVKTESLGLGPH</sequence>
<keyword evidence="4" id="KW-1185">Reference proteome</keyword>
<keyword evidence="1" id="KW-0862">Zinc</keyword>
<keyword evidence="1" id="KW-0479">Metal-binding</keyword>
<feature type="zinc finger region" description="C3H1-type" evidence="1">
    <location>
        <begin position="178"/>
        <end position="208"/>
    </location>
</feature>
<dbReference type="Gene3D" id="1.20.120.1350">
    <property type="entry name" value="Pneumovirus matrix protein 2 (M2), zinc-binding domain"/>
    <property type="match status" value="1"/>
</dbReference>